<dbReference type="Proteomes" id="UP000624244">
    <property type="component" value="Unassembled WGS sequence"/>
</dbReference>
<accession>A0A8H6DQF5</accession>
<dbReference type="AlphaFoldDB" id="A0A8H6DQF5"/>
<dbReference type="InterPro" id="IPR011990">
    <property type="entry name" value="TPR-like_helical_dom_sf"/>
</dbReference>
<dbReference type="EMBL" id="WNKQ01000037">
    <property type="protein sequence ID" value="KAF5843993.1"/>
    <property type="molecule type" value="Genomic_DNA"/>
</dbReference>
<name>A0A8H6DQF5_COCSA</name>
<comment type="caution">
    <text evidence="1">The sequence shown here is derived from an EMBL/GenBank/DDBJ whole genome shotgun (WGS) entry which is preliminary data.</text>
</comment>
<evidence type="ECO:0000313" key="1">
    <source>
        <dbReference type="EMBL" id="KAF5843993.1"/>
    </source>
</evidence>
<evidence type="ECO:0000313" key="2">
    <source>
        <dbReference type="Proteomes" id="UP000624244"/>
    </source>
</evidence>
<proteinExistence type="predicted"/>
<evidence type="ECO:0008006" key="3">
    <source>
        <dbReference type="Google" id="ProtNLM"/>
    </source>
</evidence>
<protein>
    <recommendedName>
        <fullName evidence="3">Kinesin light chain</fullName>
    </recommendedName>
</protein>
<dbReference type="Gene3D" id="1.25.40.10">
    <property type="entry name" value="Tetratricopeptide repeat domain"/>
    <property type="match status" value="1"/>
</dbReference>
<sequence>MREDKKLESLLKEIFKVLEITPSDPSREHIRIWDLAARNLGYLGHARQAVELLEHFVKVHKTTLAETHPDRLASQHELAGAYWANG</sequence>
<gene>
    <name evidence="1" type="ORF">GGP41_002224</name>
</gene>
<organism evidence="1 2">
    <name type="scientific">Cochliobolus sativus</name>
    <name type="common">Common root rot and spot blotch fungus</name>
    <name type="synonym">Bipolaris sorokiniana</name>
    <dbReference type="NCBI Taxonomy" id="45130"/>
    <lineage>
        <taxon>Eukaryota</taxon>
        <taxon>Fungi</taxon>
        <taxon>Dikarya</taxon>
        <taxon>Ascomycota</taxon>
        <taxon>Pezizomycotina</taxon>
        <taxon>Dothideomycetes</taxon>
        <taxon>Pleosporomycetidae</taxon>
        <taxon>Pleosporales</taxon>
        <taxon>Pleosporineae</taxon>
        <taxon>Pleosporaceae</taxon>
        <taxon>Bipolaris</taxon>
    </lineage>
</organism>
<reference evidence="1" key="1">
    <citation type="submission" date="2019-11" db="EMBL/GenBank/DDBJ databases">
        <title>Bipolaris sorokiniana Genome sequencing.</title>
        <authorList>
            <person name="Wang H."/>
        </authorList>
    </citation>
    <scope>NUCLEOTIDE SEQUENCE</scope>
</reference>